<dbReference type="SUPFAM" id="SSF52540">
    <property type="entry name" value="P-loop containing nucleoside triphosphate hydrolases"/>
    <property type="match status" value="1"/>
</dbReference>
<feature type="domain" description="Histidine kinase" evidence="8">
    <location>
        <begin position="1530"/>
        <end position="1787"/>
    </location>
</feature>
<evidence type="ECO:0000256" key="6">
    <source>
        <dbReference type="SAM" id="Coils"/>
    </source>
</evidence>
<feature type="coiled-coil region" evidence="6">
    <location>
        <begin position="1494"/>
        <end position="1521"/>
    </location>
</feature>
<dbReference type="RefSeq" id="WP_283757120.1">
    <property type="nucleotide sequence ID" value="NZ_JAQOSQ010000003.1"/>
</dbReference>
<keyword evidence="10" id="KW-1185">Reference proteome</keyword>
<dbReference type="InterPro" id="IPR003661">
    <property type="entry name" value="HisK_dim/P_dom"/>
</dbReference>
<dbReference type="Gene3D" id="1.10.287.130">
    <property type="match status" value="1"/>
</dbReference>
<dbReference type="SMART" id="SM00065">
    <property type="entry name" value="GAF"/>
    <property type="match status" value="1"/>
</dbReference>
<dbReference type="SUPFAM" id="SSF55874">
    <property type="entry name" value="ATPase domain of HSP90 chaperone/DNA topoisomerase II/histidine kinase"/>
    <property type="match status" value="1"/>
</dbReference>
<accession>A0ABT7BW28</accession>
<dbReference type="PRINTS" id="PR00344">
    <property type="entry name" value="BCTRLSENSOR"/>
</dbReference>
<dbReference type="SMART" id="SM00220">
    <property type="entry name" value="S_TKc"/>
    <property type="match status" value="1"/>
</dbReference>
<evidence type="ECO:0000313" key="9">
    <source>
        <dbReference type="EMBL" id="MDJ1182468.1"/>
    </source>
</evidence>
<evidence type="ECO:0000259" key="8">
    <source>
        <dbReference type="PROSITE" id="PS50109"/>
    </source>
</evidence>
<dbReference type="Pfam" id="PF13191">
    <property type="entry name" value="AAA_16"/>
    <property type="match status" value="1"/>
</dbReference>
<keyword evidence="3" id="KW-0597">Phosphoprotein</keyword>
<dbReference type="PANTHER" id="PTHR43642:SF1">
    <property type="entry name" value="HYBRID SIGNAL TRANSDUCTION HISTIDINE KINASE G"/>
    <property type="match status" value="1"/>
</dbReference>
<dbReference type="SUPFAM" id="SSF56112">
    <property type="entry name" value="Protein kinase-like (PK-like)"/>
    <property type="match status" value="1"/>
</dbReference>
<dbReference type="InterPro" id="IPR000719">
    <property type="entry name" value="Prot_kinase_dom"/>
</dbReference>
<keyword evidence="4" id="KW-0418">Kinase</keyword>
<dbReference type="PROSITE" id="PS50109">
    <property type="entry name" value="HIS_KIN"/>
    <property type="match status" value="1"/>
</dbReference>
<dbReference type="InterPro" id="IPR004358">
    <property type="entry name" value="Sig_transdc_His_kin-like_C"/>
</dbReference>
<dbReference type="PROSITE" id="PS00108">
    <property type="entry name" value="PROTEIN_KINASE_ST"/>
    <property type="match status" value="1"/>
</dbReference>
<dbReference type="EMBL" id="JAQOSQ010000003">
    <property type="protein sequence ID" value="MDJ1182468.1"/>
    <property type="molecule type" value="Genomic_DNA"/>
</dbReference>
<dbReference type="InterPro" id="IPR005467">
    <property type="entry name" value="His_kinase_dom"/>
</dbReference>
<dbReference type="InterPro" id="IPR027417">
    <property type="entry name" value="P-loop_NTPase"/>
</dbReference>
<dbReference type="Pfam" id="PF01590">
    <property type="entry name" value="GAF"/>
    <property type="match status" value="1"/>
</dbReference>
<dbReference type="InterPro" id="IPR036097">
    <property type="entry name" value="HisK_dim/P_sf"/>
</dbReference>
<dbReference type="Proteomes" id="UP001232992">
    <property type="component" value="Unassembled WGS sequence"/>
</dbReference>
<dbReference type="SUPFAM" id="SSF47384">
    <property type="entry name" value="Homodimeric domain of signal transducing histidine kinase"/>
    <property type="match status" value="1"/>
</dbReference>
<feature type="domain" description="Protein kinase" evidence="7">
    <location>
        <begin position="8"/>
        <end position="288"/>
    </location>
</feature>
<dbReference type="PROSITE" id="PS50011">
    <property type="entry name" value="PROTEIN_KINASE_DOM"/>
    <property type="match status" value="1"/>
</dbReference>
<evidence type="ECO:0000259" key="7">
    <source>
        <dbReference type="PROSITE" id="PS50011"/>
    </source>
</evidence>
<dbReference type="InterPro" id="IPR041664">
    <property type="entry name" value="AAA_16"/>
</dbReference>
<evidence type="ECO:0000256" key="2">
    <source>
        <dbReference type="ARBA" id="ARBA00012438"/>
    </source>
</evidence>
<comment type="caution">
    <text evidence="9">The sequence shown here is derived from an EMBL/GenBank/DDBJ whole genome shotgun (WGS) entry which is preliminary data.</text>
</comment>
<dbReference type="InterPro" id="IPR029016">
    <property type="entry name" value="GAF-like_dom_sf"/>
</dbReference>
<reference evidence="9 10" key="1">
    <citation type="submission" date="2023-01" db="EMBL/GenBank/DDBJ databases">
        <title>Novel diversity within Roseofilum (Cyanobacteria; Desertifilaceae) from marine benthic mats with descriptions of four novel species.</title>
        <authorList>
            <person name="Wang Y."/>
            <person name="Berthold D.E."/>
            <person name="Hu J."/>
            <person name="Lefler F.W."/>
            <person name="Laughinghouse H.D. IV."/>
        </authorList>
    </citation>
    <scope>NUCLEOTIDE SEQUENCE [LARGE SCALE GENOMIC DNA]</scope>
    <source>
        <strain evidence="9 10">BLCC-M143</strain>
    </source>
</reference>
<dbReference type="Pfam" id="PF02518">
    <property type="entry name" value="HATPase_c"/>
    <property type="match status" value="1"/>
</dbReference>
<dbReference type="SMART" id="SM00388">
    <property type="entry name" value="HisKA"/>
    <property type="match status" value="1"/>
</dbReference>
<dbReference type="InterPro" id="IPR003018">
    <property type="entry name" value="GAF"/>
</dbReference>
<evidence type="ECO:0000313" key="10">
    <source>
        <dbReference type="Proteomes" id="UP001232992"/>
    </source>
</evidence>
<name>A0ABT7BW28_9CYAN</name>
<dbReference type="InterPro" id="IPR003594">
    <property type="entry name" value="HATPase_dom"/>
</dbReference>
<dbReference type="InterPro" id="IPR036890">
    <property type="entry name" value="HATPase_C_sf"/>
</dbReference>
<keyword evidence="4" id="KW-0808">Transferase</keyword>
<dbReference type="Pfam" id="PF00069">
    <property type="entry name" value="Pkinase"/>
    <property type="match status" value="1"/>
</dbReference>
<proteinExistence type="predicted"/>
<dbReference type="CDD" id="cd00082">
    <property type="entry name" value="HisKA"/>
    <property type="match status" value="1"/>
</dbReference>
<keyword evidence="5" id="KW-0902">Two-component regulatory system</keyword>
<dbReference type="SMART" id="SM00387">
    <property type="entry name" value="HATPase_c"/>
    <property type="match status" value="1"/>
</dbReference>
<comment type="catalytic activity">
    <reaction evidence="1">
        <text>ATP + protein L-histidine = ADP + protein N-phospho-L-histidine.</text>
        <dbReference type="EC" id="2.7.13.3"/>
    </reaction>
</comment>
<dbReference type="Gene3D" id="3.30.565.10">
    <property type="entry name" value="Histidine kinase-like ATPase, C-terminal domain"/>
    <property type="match status" value="1"/>
</dbReference>
<dbReference type="SUPFAM" id="SSF55781">
    <property type="entry name" value="GAF domain-like"/>
    <property type="match status" value="1"/>
</dbReference>
<gene>
    <name evidence="9" type="ORF">PMH09_04605</name>
</gene>
<dbReference type="EC" id="2.7.13.3" evidence="2"/>
<dbReference type="InterPro" id="IPR008271">
    <property type="entry name" value="Ser/Thr_kinase_AS"/>
</dbReference>
<dbReference type="PANTHER" id="PTHR43642">
    <property type="entry name" value="HYBRID SIGNAL TRANSDUCTION HISTIDINE KINASE G"/>
    <property type="match status" value="1"/>
</dbReference>
<sequence length="1787" mass="201354">MIPELASYQIGENIYEGTRTLVYRGIRRSDSQKVVIKFLRNSYPSFSELVQFRNQYAIAKNLDSAGILQPLSLERYGNGYALVMEDLGAISLDKILAKEELDLGRCLDIAIQLAEILQELDRQRVIHKDIKPGNILICPETQQVKLIDFSIASLLPREAQEIKNFNVLEGTLAYISPEQTGRMNRGIDYRSDFYSLGVTFYELLAGRLPFNNDDPMELVHAHIAQQPIPPSNWLNGNGENYPQSLSDIILKLMAKNAEDRYQSALGLKYDLEKCRRQYQETGEIVPFVLGERDICDRFLLPEKLYGREKEVQTLLDAFERVAAGQTEMMLVAGFSGIGKTAVVNEVHKPIVRQKGYFIKGKFDQFNRNIPFSAFVQAFRDLMEQLLGESDTQLQEWKTQILAAVGENGQVLVDVIPELKQIIGEQSPVPELSGSASQNRFNLLFEKFIAVFTTQEHPLTLFLDDLQWADSASLNLLKILMGDNQTGYLLLLGAYRDNEVFPAHPLMLTLGKLEQQNTTISTITLTPLSVLHINQLVAETLSCSQDLATPLTDLVYQKTKGNPFFTTQFLKGLHEDDLITFNRNLGYWECDLVKVRDATLTDDVVEFMAGRLHKLPKATQNILKLAACIGNQFELETLAVICENPAEEVAADLWNALREGLILPQSETYKFFQGWEGEKEQAEGVTVGYRFLHDRVQQAAYSLIPEDQRKGTHFNIGTLLLEKIPEAQLEEEIFTITSHLNRGIELIPTPERQLQLCELNLLATQKAKSSTAYTAAWEYVETGIQLLEKSSWQTYYDLTLNLYTEAVEVAYLKSDFETMEQMVEIVFSQAHHILDQVKVYEMQVQRLSVQNQFIAAIEVALGYLKLLGVDLPLDPTVEEVETWLENTNRAVDKMSDEAMIELPEMTNQEMKAAMEIISRLIGPCYFFRPNLLAISACQSVLLSLEYGNTLDTPPALSMYATALCNVNDISRAYRSGSIGVKILQKQHKNPRKTLAFNMFYAHVFHWSQHYRHSIDPLYEAYQSGIDVGELEFASYALTSHVDCRYCAGEELSGLIPDFKRSVEFCYSNQLEGTGFYTASVLQTAYNLIHASEEPWCLQGEFYDETTVIESFHKNRNITGLAIHHFNKIYLSYLFEGDLESLFEAEQYLYGIQGHLLFPIFNFVGGLAYLSLAGKAIGEERYQYLERAKKYSDLLKFWAGHAPMNFQHKSDLMQAETCRVLGQKLEAIALYDRAIAGAKENGYIQEEALANELFAKFYLDWDFGFAQSKGREKYAAVHMQEAYYCYAQWGAKAKTSHLERTYPQLLTPILQQPQRPLTESLHRTISCTTTGTGSLFDLTSLMKASRTLSEEIDLDRVIANLMQVVRENAGAETVALMLWHEGILRLEALIANEISEAIDPIPVEESDRLPLTLINQVKRTQQPLILDNARQETHGTADPYLQTHQLQSVLCLPLIDRGQLIGILYLENNQVSGAFTSDRVEILQLLCSQAAISLENARLYRQAQNALTDLQQAQLQMVQQEKMAALGNLVAGVAHEINNPLGFIGGNVGAAQEYLQDLLEIVSLYQENTSPPEEIAEEIEDLDPEFIAEDFPKLIASMQTGCDRIRNISTSLRTFSRTDTDAKTEFNLYEGLDSTLLILKYRLKANEQRPAIEIVKKYGEIPEVKCYAGQINQVFMNLLANAIDALDEGNLGKTYEEIEKAPNCITVCTELSENKKNVLVKIADNGTGMPETVKEKIFEQGFTTKGVGKGTGLGMAIAHQIITEKHGGAIACQSELGKGTEFIISLSIG</sequence>
<dbReference type="InterPro" id="IPR053159">
    <property type="entry name" value="Hybrid_Histidine_Kinase"/>
</dbReference>
<evidence type="ECO:0000256" key="4">
    <source>
        <dbReference type="ARBA" id="ARBA00022777"/>
    </source>
</evidence>
<evidence type="ECO:0000256" key="3">
    <source>
        <dbReference type="ARBA" id="ARBA00022553"/>
    </source>
</evidence>
<dbReference type="Gene3D" id="3.40.50.300">
    <property type="entry name" value="P-loop containing nucleotide triphosphate hydrolases"/>
    <property type="match status" value="1"/>
</dbReference>
<dbReference type="Gene3D" id="3.30.200.20">
    <property type="entry name" value="Phosphorylase Kinase, domain 1"/>
    <property type="match status" value="1"/>
</dbReference>
<protein>
    <recommendedName>
        <fullName evidence="2">histidine kinase</fullName>
        <ecNumber evidence="2">2.7.13.3</ecNumber>
    </recommendedName>
</protein>
<dbReference type="CDD" id="cd14014">
    <property type="entry name" value="STKc_PknB_like"/>
    <property type="match status" value="1"/>
</dbReference>
<evidence type="ECO:0000256" key="1">
    <source>
        <dbReference type="ARBA" id="ARBA00000085"/>
    </source>
</evidence>
<dbReference type="Gene3D" id="3.30.450.40">
    <property type="match status" value="1"/>
</dbReference>
<keyword evidence="6" id="KW-0175">Coiled coil</keyword>
<dbReference type="InterPro" id="IPR011009">
    <property type="entry name" value="Kinase-like_dom_sf"/>
</dbReference>
<organism evidence="9 10">
    <name type="scientific">Roseofilum casamattae BLCC-M143</name>
    <dbReference type="NCBI Taxonomy" id="3022442"/>
    <lineage>
        <taxon>Bacteria</taxon>
        <taxon>Bacillati</taxon>
        <taxon>Cyanobacteriota</taxon>
        <taxon>Cyanophyceae</taxon>
        <taxon>Desertifilales</taxon>
        <taxon>Desertifilaceae</taxon>
        <taxon>Roseofilum</taxon>
        <taxon>Roseofilum casamattae</taxon>
    </lineage>
</organism>
<dbReference type="Gene3D" id="1.10.510.10">
    <property type="entry name" value="Transferase(Phosphotransferase) domain 1"/>
    <property type="match status" value="1"/>
</dbReference>
<evidence type="ECO:0000256" key="5">
    <source>
        <dbReference type="ARBA" id="ARBA00023012"/>
    </source>
</evidence>